<keyword evidence="3" id="KW-1185">Reference proteome</keyword>
<sequence>LGSGSHLHGSPVLQQLDATRSGAAASPHQEGCWRTPDAAGSPVTMCNLLCVKRVTQRGKKERKNDV</sequence>
<evidence type="ECO:0000313" key="3">
    <source>
        <dbReference type="Proteomes" id="UP000316079"/>
    </source>
</evidence>
<dbReference type="Proteomes" id="UP000316079">
    <property type="component" value="Unassembled WGS sequence"/>
</dbReference>
<evidence type="ECO:0000256" key="1">
    <source>
        <dbReference type="SAM" id="MobiDB-lite"/>
    </source>
</evidence>
<name>A0A553QK93_9TELE</name>
<proteinExistence type="predicted"/>
<gene>
    <name evidence="2" type="ORF">DNTS_021889</name>
</gene>
<evidence type="ECO:0000313" key="2">
    <source>
        <dbReference type="EMBL" id="TRY90393.1"/>
    </source>
</evidence>
<organism evidence="2 3">
    <name type="scientific">Danionella cerebrum</name>
    <dbReference type="NCBI Taxonomy" id="2873325"/>
    <lineage>
        <taxon>Eukaryota</taxon>
        <taxon>Metazoa</taxon>
        <taxon>Chordata</taxon>
        <taxon>Craniata</taxon>
        <taxon>Vertebrata</taxon>
        <taxon>Euteleostomi</taxon>
        <taxon>Actinopterygii</taxon>
        <taxon>Neopterygii</taxon>
        <taxon>Teleostei</taxon>
        <taxon>Ostariophysi</taxon>
        <taxon>Cypriniformes</taxon>
        <taxon>Danionidae</taxon>
        <taxon>Danioninae</taxon>
        <taxon>Danionella</taxon>
    </lineage>
</organism>
<reference evidence="2 3" key="1">
    <citation type="journal article" date="2019" name="Sci. Data">
        <title>Hybrid genome assembly and annotation of Danionella translucida.</title>
        <authorList>
            <person name="Kadobianskyi M."/>
            <person name="Schulze L."/>
            <person name="Schuelke M."/>
            <person name="Judkewitz B."/>
        </authorList>
    </citation>
    <scope>NUCLEOTIDE SEQUENCE [LARGE SCALE GENOMIC DNA]</scope>
    <source>
        <strain evidence="2 3">Bolton</strain>
    </source>
</reference>
<feature type="non-terminal residue" evidence="2">
    <location>
        <position position="1"/>
    </location>
</feature>
<dbReference type="AlphaFoldDB" id="A0A553QK93"/>
<dbReference type="OrthoDB" id="10072397at2759"/>
<feature type="region of interest" description="Disordered" evidence="1">
    <location>
        <begin position="1"/>
        <end position="37"/>
    </location>
</feature>
<comment type="caution">
    <text evidence="2">The sequence shown here is derived from an EMBL/GenBank/DDBJ whole genome shotgun (WGS) entry which is preliminary data.</text>
</comment>
<protein>
    <submittedName>
        <fullName evidence="2">Uncharacterized protein</fullName>
    </submittedName>
</protein>
<dbReference type="EMBL" id="SRMA01025850">
    <property type="protein sequence ID" value="TRY90393.1"/>
    <property type="molecule type" value="Genomic_DNA"/>
</dbReference>
<accession>A0A553QK93</accession>